<evidence type="ECO:0000313" key="2">
    <source>
        <dbReference type="Proteomes" id="UP000011220"/>
    </source>
</evidence>
<sequence>MLIKLFKQQIDRFNKTGYNTFRIFSKFHKTISSCFTV</sequence>
<keyword evidence="2" id="KW-1185">Reference proteome</keyword>
<dbReference type="AlphaFoldDB" id="L7VR40"/>
<dbReference type="Proteomes" id="UP000011220">
    <property type="component" value="Chromosome"/>
</dbReference>
<dbReference type="STRING" id="1121335.Cst_c10500"/>
<dbReference type="KEGG" id="css:Cst_c10500"/>
<protein>
    <submittedName>
        <fullName evidence="1">Uncharacterized protein</fullName>
    </submittedName>
</protein>
<dbReference type="EMBL" id="CP004044">
    <property type="protein sequence ID" value="AGC68048.1"/>
    <property type="molecule type" value="Genomic_DNA"/>
</dbReference>
<proteinExistence type="predicted"/>
<reference evidence="1 2" key="1">
    <citation type="journal article" date="2013" name="Genome Announc.">
        <title>Complete genome sequence of Clostridium stercorarium subsp. stercorarium strain DSM 8532, a thermophilic degrader of plant cell wall fibers.</title>
        <authorList>
            <person name="Poehlein A."/>
            <person name="Zverlov V.V."/>
            <person name="Daniel R."/>
            <person name="Schwarz W.H."/>
            <person name="Liebl W."/>
        </authorList>
    </citation>
    <scope>NUCLEOTIDE SEQUENCE [LARGE SCALE GENOMIC DNA]</scope>
    <source>
        <strain evidence="2">ATCC 35414 / DSM 8532 / NCIMB 11754</strain>
    </source>
</reference>
<evidence type="ECO:0000313" key="1">
    <source>
        <dbReference type="EMBL" id="AGC68048.1"/>
    </source>
</evidence>
<gene>
    <name evidence="1" type="ordered locus">Cst_c10500</name>
</gene>
<organism evidence="1 2">
    <name type="scientific">Thermoclostridium stercorarium (strain ATCC 35414 / DSM 8532 / NCIMB 11754)</name>
    <name type="common">Clostridium stercorarium</name>
    <dbReference type="NCBI Taxonomy" id="1121335"/>
    <lineage>
        <taxon>Bacteria</taxon>
        <taxon>Bacillati</taxon>
        <taxon>Bacillota</taxon>
        <taxon>Clostridia</taxon>
        <taxon>Eubacteriales</taxon>
        <taxon>Oscillospiraceae</taxon>
        <taxon>Thermoclostridium</taxon>
    </lineage>
</organism>
<accession>L7VR40</accession>
<name>L7VR40_THES1</name>